<dbReference type="VEuPathDB" id="FungiDB:HZS61_001835"/>
<dbReference type="Gene3D" id="1.10.510.10">
    <property type="entry name" value="Transferase(Phosphotransferase) domain 1"/>
    <property type="match status" value="1"/>
</dbReference>
<dbReference type="SUPFAM" id="SSF56112">
    <property type="entry name" value="Protein kinase-like (PK-like)"/>
    <property type="match status" value="1"/>
</dbReference>
<dbReference type="Pfam" id="PF00069">
    <property type="entry name" value="Pkinase"/>
    <property type="match status" value="1"/>
</dbReference>
<proteinExistence type="predicted"/>
<protein>
    <recommendedName>
        <fullName evidence="1">Protein kinase domain-containing protein</fullName>
    </recommendedName>
</protein>
<gene>
    <name evidence="2" type="ORF">BFJ68_g16473</name>
</gene>
<accession>A0A420PD05</accession>
<dbReference type="Proteomes" id="UP000285860">
    <property type="component" value="Unassembled WGS sequence"/>
</dbReference>
<dbReference type="InterPro" id="IPR000719">
    <property type="entry name" value="Prot_kinase_dom"/>
</dbReference>
<reference evidence="2 3" key="1">
    <citation type="journal article" date="2018" name="Sci. Rep.">
        <title>Characterisation of pathogen-specific regions and novel effector candidates in Fusarium oxysporum f. sp. cepae.</title>
        <authorList>
            <person name="Armitage A.D."/>
            <person name="Taylor A."/>
            <person name="Sobczyk M.K."/>
            <person name="Baxter L."/>
            <person name="Greenfield B.P."/>
            <person name="Bates H.J."/>
            <person name="Wilson F."/>
            <person name="Jackson A.C."/>
            <person name="Ott S."/>
            <person name="Harrison R.J."/>
            <person name="Clarkson J.P."/>
        </authorList>
    </citation>
    <scope>NUCLEOTIDE SEQUENCE [LARGE SCALE GENOMIC DNA]</scope>
    <source>
        <strain evidence="2 3">Fo_A28</strain>
    </source>
</reference>
<evidence type="ECO:0000313" key="3">
    <source>
        <dbReference type="Proteomes" id="UP000285860"/>
    </source>
</evidence>
<organism evidence="2 3">
    <name type="scientific">Fusarium oxysporum</name>
    <name type="common">Fusarium vascular wilt</name>
    <dbReference type="NCBI Taxonomy" id="5507"/>
    <lineage>
        <taxon>Eukaryota</taxon>
        <taxon>Fungi</taxon>
        <taxon>Dikarya</taxon>
        <taxon>Ascomycota</taxon>
        <taxon>Pezizomycotina</taxon>
        <taxon>Sordariomycetes</taxon>
        <taxon>Hypocreomycetidae</taxon>
        <taxon>Hypocreales</taxon>
        <taxon>Nectriaceae</taxon>
        <taxon>Fusarium</taxon>
        <taxon>Fusarium oxysporum species complex</taxon>
    </lineage>
</organism>
<comment type="caution">
    <text evidence="2">The sequence shown here is derived from an EMBL/GenBank/DDBJ whole genome shotgun (WGS) entry which is preliminary data.</text>
</comment>
<dbReference type="AlphaFoldDB" id="A0A420PD05"/>
<evidence type="ECO:0000313" key="2">
    <source>
        <dbReference type="EMBL" id="RKK90381.1"/>
    </source>
</evidence>
<dbReference type="GO" id="GO:0004672">
    <property type="term" value="F:protein kinase activity"/>
    <property type="evidence" value="ECO:0007669"/>
    <property type="project" value="InterPro"/>
</dbReference>
<dbReference type="GO" id="GO:0005524">
    <property type="term" value="F:ATP binding"/>
    <property type="evidence" value="ECO:0007669"/>
    <property type="project" value="InterPro"/>
</dbReference>
<name>A0A420PD05_FUSOX</name>
<evidence type="ECO:0000259" key="1">
    <source>
        <dbReference type="PROSITE" id="PS50011"/>
    </source>
</evidence>
<feature type="domain" description="Protein kinase" evidence="1">
    <location>
        <begin position="53"/>
        <end position="264"/>
    </location>
</feature>
<dbReference type="EMBL" id="MRCY01000279">
    <property type="protein sequence ID" value="RKK90381.1"/>
    <property type="molecule type" value="Genomic_DNA"/>
</dbReference>
<dbReference type="PROSITE" id="PS50011">
    <property type="entry name" value="PROTEIN_KINASE_DOM"/>
    <property type="match status" value="1"/>
</dbReference>
<sequence>MAKLNILSKNEKFKRHGDKISFHSVVFIVEQAGIYYTGSLCDRHMTLDNVAQLDGLQKIETKNRGPKLHDQWTITQPSGYHYVKKPKLEDYLDPELEARMALEIEVWELIRQRPHEGLALYHGCEVADGRVVGLCFERYEQTLMQRVNPKALSKLDFARSDRSLVQNDMKQCLQTIRNALEHLHSIGFTHNDLNPSNIMMNRDNRAVIIDMDSSCRVGESLERKKRTYGWLDKDVNYSTFENDLKALDEVEIWLFGTEENLKLN</sequence>
<dbReference type="InterPro" id="IPR011009">
    <property type="entry name" value="Kinase-like_dom_sf"/>
</dbReference>